<protein>
    <recommendedName>
        <fullName evidence="4 10">Midasin</fullName>
    </recommendedName>
</protein>
<keyword evidence="8 10" id="KW-0143">Chaperone</keyword>
<dbReference type="InterPro" id="IPR027417">
    <property type="entry name" value="P-loop_NTPase"/>
</dbReference>
<evidence type="ECO:0000256" key="4">
    <source>
        <dbReference type="ARBA" id="ARBA00017143"/>
    </source>
</evidence>
<keyword evidence="7 10" id="KW-0067">ATP-binding</keyword>
<evidence type="ECO:0000256" key="11">
    <source>
        <dbReference type="SAM" id="MobiDB-lite"/>
    </source>
</evidence>
<dbReference type="PROSITE" id="PS00675">
    <property type="entry name" value="SIGMA54_INTERACT_1"/>
    <property type="match status" value="2"/>
</dbReference>
<dbReference type="Pfam" id="PF21108">
    <property type="entry name" value="MDN1_4th"/>
    <property type="match status" value="1"/>
</dbReference>
<keyword evidence="14" id="KW-1185">Reference proteome</keyword>
<comment type="subcellular location">
    <subcellularLocation>
        <location evidence="1">Nucleus</location>
        <location evidence="1">Nucleolus</location>
    </subcellularLocation>
    <subcellularLocation>
        <location evidence="2">Nucleus</location>
        <location evidence="2">Nucleoplasm</location>
    </subcellularLocation>
</comment>
<dbReference type="InterPro" id="IPR012099">
    <property type="entry name" value="Midasin"/>
</dbReference>
<dbReference type="FunFam" id="3.40.50.300:FF:000712">
    <property type="entry name" value="Midasin"/>
    <property type="match status" value="1"/>
</dbReference>
<evidence type="ECO:0000256" key="9">
    <source>
        <dbReference type="ARBA" id="ARBA00023242"/>
    </source>
</evidence>
<comment type="function">
    <text evidence="10">Nuclear chaperone required for maturation and nuclear export of pre-60S ribosome subunits.</text>
</comment>
<dbReference type="InterPro" id="IPR036465">
    <property type="entry name" value="vWFA_dom_sf"/>
</dbReference>
<dbReference type="GO" id="GO:0000055">
    <property type="term" value="P:ribosomal large subunit export from nucleus"/>
    <property type="evidence" value="ECO:0007669"/>
    <property type="project" value="TreeGrafter"/>
</dbReference>
<evidence type="ECO:0000259" key="12">
    <source>
        <dbReference type="PROSITE" id="PS50234"/>
    </source>
</evidence>
<dbReference type="GO" id="GO:0030687">
    <property type="term" value="C:preribosome, large subunit precursor"/>
    <property type="evidence" value="ECO:0007669"/>
    <property type="project" value="TreeGrafter"/>
</dbReference>
<dbReference type="Proteomes" id="UP001194468">
    <property type="component" value="Unassembled WGS sequence"/>
</dbReference>
<dbReference type="InterPro" id="IPR040848">
    <property type="entry name" value="AAA_lid_7"/>
</dbReference>
<dbReference type="EMBL" id="WHUW01000008">
    <property type="protein sequence ID" value="KAF8443019.1"/>
    <property type="molecule type" value="Genomic_DNA"/>
</dbReference>
<evidence type="ECO:0000256" key="3">
    <source>
        <dbReference type="ARBA" id="ARBA00007188"/>
    </source>
</evidence>
<feature type="region of interest" description="Disordered" evidence="11">
    <location>
        <begin position="4984"/>
        <end position="5005"/>
    </location>
</feature>
<dbReference type="InterPro" id="IPR002035">
    <property type="entry name" value="VWF_A"/>
</dbReference>
<dbReference type="GO" id="GO:0000027">
    <property type="term" value="P:ribosomal large subunit assembly"/>
    <property type="evidence" value="ECO:0007669"/>
    <property type="project" value="InterPro"/>
</dbReference>
<dbReference type="Pfam" id="PF17865">
    <property type="entry name" value="AAA_lid_5"/>
    <property type="match status" value="1"/>
</dbReference>
<feature type="compositionally biased region" description="Polar residues" evidence="11">
    <location>
        <begin position="4537"/>
        <end position="4553"/>
    </location>
</feature>
<feature type="compositionally biased region" description="Basic and acidic residues" evidence="11">
    <location>
        <begin position="4225"/>
        <end position="4235"/>
    </location>
</feature>
<name>A0AAD4BZ43_BOLED</name>
<dbReference type="InterPro" id="IPR041190">
    <property type="entry name" value="Midasin_AAA_lid_5"/>
</dbReference>
<dbReference type="PANTHER" id="PTHR48103:SF2">
    <property type="entry name" value="MIDASIN"/>
    <property type="match status" value="1"/>
</dbReference>
<dbReference type="InterPro" id="IPR003593">
    <property type="entry name" value="AAA+_ATPase"/>
</dbReference>
<reference evidence="13" key="2">
    <citation type="journal article" date="2020" name="Nat. Commun.">
        <title>Large-scale genome sequencing of mycorrhizal fungi provides insights into the early evolution of symbiotic traits.</title>
        <authorList>
            <person name="Miyauchi S."/>
            <person name="Kiss E."/>
            <person name="Kuo A."/>
            <person name="Drula E."/>
            <person name="Kohler A."/>
            <person name="Sanchez-Garcia M."/>
            <person name="Morin E."/>
            <person name="Andreopoulos B."/>
            <person name="Barry K.W."/>
            <person name="Bonito G."/>
            <person name="Buee M."/>
            <person name="Carver A."/>
            <person name="Chen C."/>
            <person name="Cichocki N."/>
            <person name="Clum A."/>
            <person name="Culley D."/>
            <person name="Crous P.W."/>
            <person name="Fauchery L."/>
            <person name="Girlanda M."/>
            <person name="Hayes R.D."/>
            <person name="Keri Z."/>
            <person name="LaButti K."/>
            <person name="Lipzen A."/>
            <person name="Lombard V."/>
            <person name="Magnuson J."/>
            <person name="Maillard F."/>
            <person name="Murat C."/>
            <person name="Nolan M."/>
            <person name="Ohm R.A."/>
            <person name="Pangilinan J."/>
            <person name="Pereira M.F."/>
            <person name="Perotto S."/>
            <person name="Peter M."/>
            <person name="Pfister S."/>
            <person name="Riley R."/>
            <person name="Sitrit Y."/>
            <person name="Stielow J.B."/>
            <person name="Szollosi G."/>
            <person name="Zifcakova L."/>
            <person name="Stursova M."/>
            <person name="Spatafora J.W."/>
            <person name="Tedersoo L."/>
            <person name="Vaario L.M."/>
            <person name="Yamada A."/>
            <person name="Yan M."/>
            <person name="Wang P."/>
            <person name="Xu J."/>
            <person name="Bruns T."/>
            <person name="Baldrian P."/>
            <person name="Vilgalys R."/>
            <person name="Dunand C."/>
            <person name="Henrissat B."/>
            <person name="Grigoriev I.V."/>
            <person name="Hibbett D."/>
            <person name="Nagy L.G."/>
            <person name="Martin F.M."/>
        </authorList>
    </citation>
    <scope>NUCLEOTIDE SEQUENCE</scope>
    <source>
        <strain evidence="13">BED1</strain>
    </source>
</reference>
<feature type="domain" description="VWFA" evidence="12">
    <location>
        <begin position="4815"/>
        <end position="5051"/>
    </location>
</feature>
<keyword evidence="9 10" id="KW-0539">Nucleus</keyword>
<dbReference type="InterPro" id="IPR048617">
    <property type="entry name" value="MDN1_AAA_lid_4"/>
</dbReference>
<feature type="compositionally biased region" description="Acidic residues" evidence="11">
    <location>
        <begin position="4707"/>
        <end position="4716"/>
    </location>
</feature>
<feature type="region of interest" description="Disordered" evidence="11">
    <location>
        <begin position="790"/>
        <end position="811"/>
    </location>
</feature>
<dbReference type="PROSITE" id="PS50234">
    <property type="entry name" value="VWFA"/>
    <property type="match status" value="1"/>
</dbReference>
<evidence type="ECO:0000256" key="2">
    <source>
        <dbReference type="ARBA" id="ARBA00004642"/>
    </source>
</evidence>
<evidence type="ECO:0000313" key="13">
    <source>
        <dbReference type="EMBL" id="KAF8443019.1"/>
    </source>
</evidence>
<dbReference type="GO" id="GO:0005654">
    <property type="term" value="C:nucleoplasm"/>
    <property type="evidence" value="ECO:0007669"/>
    <property type="project" value="UniProtKB-SubCell"/>
</dbReference>
<feature type="compositionally biased region" description="Polar residues" evidence="11">
    <location>
        <begin position="4493"/>
        <end position="4504"/>
    </location>
</feature>
<feature type="compositionally biased region" description="Basic and acidic residues" evidence="11">
    <location>
        <begin position="4508"/>
        <end position="4523"/>
    </location>
</feature>
<feature type="compositionally biased region" description="Basic and acidic residues" evidence="11">
    <location>
        <begin position="4580"/>
        <end position="4590"/>
    </location>
</feature>
<dbReference type="PIRSF" id="PIRSF010340">
    <property type="entry name" value="Midasin"/>
    <property type="match status" value="1"/>
</dbReference>
<evidence type="ECO:0000256" key="6">
    <source>
        <dbReference type="ARBA" id="ARBA00022741"/>
    </source>
</evidence>
<dbReference type="SMART" id="SM00382">
    <property type="entry name" value="AAA"/>
    <property type="match status" value="5"/>
</dbReference>
<keyword evidence="5" id="KW-0597">Phosphoprotein</keyword>
<reference evidence="13" key="1">
    <citation type="submission" date="2019-10" db="EMBL/GenBank/DDBJ databases">
        <authorList>
            <consortium name="DOE Joint Genome Institute"/>
            <person name="Kuo A."/>
            <person name="Miyauchi S."/>
            <person name="Kiss E."/>
            <person name="Drula E."/>
            <person name="Kohler A."/>
            <person name="Sanchez-Garcia M."/>
            <person name="Andreopoulos B."/>
            <person name="Barry K.W."/>
            <person name="Bonito G."/>
            <person name="Buee M."/>
            <person name="Carver A."/>
            <person name="Chen C."/>
            <person name="Cichocki N."/>
            <person name="Clum A."/>
            <person name="Culley D."/>
            <person name="Crous P.W."/>
            <person name="Fauchery L."/>
            <person name="Girlanda M."/>
            <person name="Hayes R."/>
            <person name="Keri Z."/>
            <person name="LaButti K."/>
            <person name="Lipzen A."/>
            <person name="Lombard V."/>
            <person name="Magnuson J."/>
            <person name="Maillard F."/>
            <person name="Morin E."/>
            <person name="Murat C."/>
            <person name="Nolan M."/>
            <person name="Ohm R."/>
            <person name="Pangilinan J."/>
            <person name="Pereira M."/>
            <person name="Perotto S."/>
            <person name="Peter M."/>
            <person name="Riley R."/>
            <person name="Sitrit Y."/>
            <person name="Stielow B."/>
            <person name="Szollosi G."/>
            <person name="Zifcakova L."/>
            <person name="Stursova M."/>
            <person name="Spatafora J.W."/>
            <person name="Tedersoo L."/>
            <person name="Vaario L.-M."/>
            <person name="Yamada A."/>
            <person name="Yan M."/>
            <person name="Wang P."/>
            <person name="Xu J."/>
            <person name="Bruns T."/>
            <person name="Baldrian P."/>
            <person name="Vilgalys R."/>
            <person name="Henrissat B."/>
            <person name="Grigoriev I.V."/>
            <person name="Hibbett D."/>
            <person name="Nagy L.G."/>
            <person name="Martin F.M."/>
        </authorList>
    </citation>
    <scope>NUCLEOTIDE SEQUENCE</scope>
    <source>
        <strain evidence="13">BED1</strain>
    </source>
</reference>
<dbReference type="InterPro" id="IPR025662">
    <property type="entry name" value="Sigma_54_int_dom_ATP-bd_1"/>
</dbReference>
<evidence type="ECO:0000256" key="8">
    <source>
        <dbReference type="ARBA" id="ARBA00023186"/>
    </source>
</evidence>
<evidence type="ECO:0000313" key="14">
    <source>
        <dbReference type="Proteomes" id="UP001194468"/>
    </source>
</evidence>
<dbReference type="GO" id="GO:0005524">
    <property type="term" value="F:ATP binding"/>
    <property type="evidence" value="ECO:0007669"/>
    <property type="project" value="UniProtKB-KW"/>
</dbReference>
<feature type="compositionally biased region" description="Acidic residues" evidence="11">
    <location>
        <begin position="4386"/>
        <end position="4422"/>
    </location>
</feature>
<dbReference type="FunFam" id="3.40.50.300:FF:000142">
    <property type="entry name" value="Midasin"/>
    <property type="match status" value="1"/>
</dbReference>
<evidence type="ECO:0000256" key="7">
    <source>
        <dbReference type="ARBA" id="ARBA00022840"/>
    </source>
</evidence>
<feature type="compositionally biased region" description="Basic and acidic residues" evidence="11">
    <location>
        <begin position="4262"/>
        <end position="4337"/>
    </location>
</feature>
<feature type="compositionally biased region" description="Low complexity" evidence="11">
    <location>
        <begin position="4984"/>
        <end position="5000"/>
    </location>
</feature>
<dbReference type="InterPro" id="IPR011704">
    <property type="entry name" value="ATPase_dyneun-rel_AAA"/>
</dbReference>
<dbReference type="FunFam" id="3.40.50.300:FF:001368">
    <property type="entry name" value="Midasin"/>
    <property type="match status" value="1"/>
</dbReference>
<dbReference type="Gene3D" id="3.40.50.300">
    <property type="entry name" value="P-loop containing nucleotide triphosphate hydrolases"/>
    <property type="match status" value="6"/>
</dbReference>
<dbReference type="Pfam" id="PF17867">
    <property type="entry name" value="AAA_lid_7"/>
    <property type="match status" value="3"/>
</dbReference>
<feature type="compositionally biased region" description="Basic and acidic residues" evidence="11">
    <location>
        <begin position="4685"/>
        <end position="4702"/>
    </location>
</feature>
<comment type="caution">
    <text evidence="13">The sequence shown here is derived from an EMBL/GenBank/DDBJ whole genome shotgun (WGS) entry which is preliminary data.</text>
</comment>
<dbReference type="SUPFAM" id="SSF53300">
    <property type="entry name" value="vWA-like"/>
    <property type="match status" value="1"/>
</dbReference>
<proteinExistence type="inferred from homology"/>
<feature type="compositionally biased region" description="Acidic residues" evidence="11">
    <location>
        <begin position="4248"/>
        <end position="4260"/>
    </location>
</feature>
<dbReference type="GO" id="GO:0016887">
    <property type="term" value="F:ATP hydrolysis activity"/>
    <property type="evidence" value="ECO:0007669"/>
    <property type="project" value="InterPro"/>
</dbReference>
<feature type="compositionally biased region" description="Acidic residues" evidence="11">
    <location>
        <begin position="4449"/>
        <end position="4462"/>
    </location>
</feature>
<sequence>MSPHTVLSDPLTINLSKQTRALLAILPTDSAYSTQISLASSPTALLSTLSRLLAAPSLTVSISDLFRPLLVDLCARWLHDEEDLEDRFIAFCMLIENHEELFPILSAFLHRSCFSQGPLGFVEASPSIAMLDATRLHRLLLAYYRILRANHLLPGDFLWPISHLSTLFTTPHPDFAVKYLAIRCYSLHTGMAEVERVQLETRILGEPGVVECPLTYGYNVDGSRITVDGWLMPTLEVERVYQCRNSVTVDSDFYTHEGDRIQNLTNDDLSPWTASVYGILMLKSSPYSRSSVEVVPTPSGIEALRQLATFTSLRLPTLITSPPSSGKSLFLSHLASVLYPEANDQIVTVHLADTSLDPRSLLGSYVSSPTQLGTFEWKDGVFIRAMREGKWLVFKDIDRASTEVLGLIKPLIESLGPGTWIGNRASIDVPNRGRVRASERFAVFATRSVVPSTSGSFPSSTFYGAHKFQELTVDAPSSDEVKMIIESRFPRLGKSLALAIIQIWAGVQRLGTTASSRSVGLRELEKYCRRVETLIPSFHSSTNVEASNQDVVPIATLFPNLAFREELFLEARDVFFGAGALTTPAQAHSDRIAALIADHIGLDLERREWILSGRVPAFEEDRDGNGDIVAVRVGRVRLPARPSKPTFLIAPTRPFAMHKPAVRLLSRIVAAISLCEPVLLTGETGTGKTSVITHLASLLRRPLISLNLSHQTESSDLLGGFKPVDARIPASKLHAEFLELFGNTFSRKKNIKFEESVRKAVQEGKWRRAVVLWRESVRLATERIESKFNEDTQEFSQASTEADGPRKRRKLDQTRLQQSAEAWDRFEHDIDEFDIQHAQGQGKFAFDFVEGPLVKALRSGDWILLDEINLASPETLECITGLLSGPTASISLTEKGSLEAIPRHPDFRLFACMNPATDVGKKDLPPNIRARFTEIDVPPPDTDRETLLSIIHQYIGHCAVGDKAAIMNVADFYTALKQLAGDRRLADGSNHRPHYSMRTLARALIFAADISPVYGLRRALWEGCLMAFTMVLDGPSADIATGLAHKHILSGVRNPKSLLTKEPSHPISRTADEFVKFGPFYLEKGPLDADSVEDYIMTPSVEKKLIDLARIVLTRRFPVLIEGPTSSGKTSAVEYLARRTGHQFIRINNHEHTDIQEYIGSYVSDPATGKLVFKDGLLVHALRHGHWIVLDELNLAPTDVLEALNRLLDDNRELVVPETHEVVRPHPHFMLFATQNPPGLYGGRKVLSRAFRNRFLEVHFQDVPQAELESILCQRCRIAPSYGKRIVSVFRELQKRRQTGRVFESKQGFATLRDLFRWAGRDAVGYQELAENGYMLLAERARRAEDKLVVKEVVENVMKVRIDEKSLYNLQGSDIEAYIGCPVPSSTRVVWTHAMRRLFVLVSRALRFNEPVLLVGETGSGKTSVCQLYAEVISKHLHTLNCHQNTETADLIGGLRPVRNRGATSSDARRNVLSLLSCVGVGSPPTDTQGMLDQISALLRTDLDPSLVAALHESQKSLLMSESLFEWHDGPLIQAMRGGDVFLLDEISLADDSVLERLNSVLEPDRIIVLAERGGTGGEYPAVRAADSFKLLATMNPGGDYGKKELSPAMRNRFTEIWVPPVDDPSDLLMIVENSWAHDALKVFTTPLLRFTDWLRERVSDRSVCTLRDMLAWAAFSNAVYTHEEHTTPEGDIFHHGAHMTFLDGFGSLPQTATYSMQSLQQIKDEAIRMLRQLVPRDALDMSSRPYDSSIYVQFGPFAIPKGPADATMHSFNLQAPTACENAMRVVRACQVHKPILLEGSPGVGKTSLITALAKIAGYHLCRINLSDQTDLIDLFGSDLPVENGAPGEFSWKPAEFLQALQQGHWVLLDEMNLAPQAVLEGLNAVLDHRGTVYIPELGQSFTRHPSFRVFAAQNPLHQGGGRKGLPKSFLDRFTKVYVEELTPDDMLIVCREQYKEFDERVLRAMIAFNTRLNDEVVHKRAFGREGSPWEFNLRDIIRWGELLRASSTTLHPRHFIRIVYLSRFRNLQDRANAQSIFDEVFSTSDWPAIPNPYPVISSSHLQFGYYSTKRHNMTLPHRTSDVLQVHLPAIEAIGACLARSWLVVVAGFHASGKTNLIRTIANLSGNCLDEVHISKATDTTDILGGFEQVDQLARIMTVAGEAVQLTEMYARSTCGITSRYQYWTLLRRELISEQRTSASILQLVSGLLTELSMIDVDDSSLDAARRDLEVRVRDLAQVGSTRGRFEWIDGPLIRAMKNGHWLVLDGANLCNPSVLDRLNSLCEPNGNLVLTERGFVNGEVQILTPHPNFRLLMTVDPQYGELSRAMRNRSVEVSLLTSLTEEDRSRMLVHSRLPAGTTMTMPCYASHEQARRGILSVCPRGSSQPLPSVGVDHDSSSSSLVVHAPIMDEPDFQMSYALVHFAVRSSPSPLHWIFKRYLKNSSPNGLLCSVFADPAFSEIFGILAARVKGTSQIVPCVLDNVLPMDDFMVYPPCPCCTEREKYSSDHALKLDILDLFAALLLDNSDDTRWSRSSSSPNSALAKCSSNSGEALQTVLAEIRTTGQKVFEQFLSGSSGPQSDFSTSANLLSISRKLRQVLSQKDIDYSYIQVLSRLISKAIVNYSPSHQHLAHASIVLEAAISPSSGLGLVDMWSKLRIIRPTEITSVDIRLLTCLPAEISEPVSRREQLEILAVATLPMQLKPDKSEQLVHMSHRVKEWVSKVPRETVGLHGTCNPVSLLVELQVLCDLCAENKDVIIQMLQRLIGTALEEPNEDLRRFASYQHVIWNRDADCSVSPSIIATVVTQWLEALWHKHSEEVDVSGPHIILRPTHLLSVLQKSQIAGVTLASLELHGESLKRHIRLTVLQCFTNASRLQQLTSLFNQSVVLIASCFATSFDETTLLQIHTSVSRNSMEASNALLNLLGRTNHEPLRKALRHLTTALQYNGVILSSSKSAVSHLGRCWIALSRVILDLFVPNVPIDPAAMIRHAALYAQEQADFLTRQISFHTQLELRTAANKTNEVITHLEACAKDLLNTQHMSMNIPIRDSLTNLHTYWLEVSQFINQVIHHSKIDDLAHALETRDPSAFDREVVVQDSISGFCQRIENVYTEFDDITCILRLAFAELRLGLNLMCWASQQSSLQKDSTELVASLVAFPSMRSAQLLQALPAATANLPAAELVILRVAAAVHSIQLSSAPMTVHTAYEQAYRLWSIDRARDGKREQDLSSLYRSSSMTHDVSTEAEAEETEFLELFPTFEDALHPPEAANGNISDEPAHHMTPDRQRQLLALHLELMSDMVKLTKTDHTLGGFDALRQTFLRSWIGTHPSSLPDSLEKQSLHLQLSLLHGHLTEICGISSPSKSFNFYADANIPEAKKVSSVIKSLRARLIVVLREWPDQMVLQHLIDRCDVILAFDLATPIAKFLSALEQLLMQTEDWEMYANRNNNIKEHRHALTTLIVEWRRLELSCWKSLLESQALSFIGGVAEFWFRLYEVLIRGPLNAVEESAVGDAGGLQGYLEQLPSLLDEFIQSSSLGQFRIRLDLLRSFEGFIHRIAPQETPTHREALLRVGRIVHSSWRYFHIFAPALSTLLKDQRQVIEKEVEAFIKLASWRDVNVQALKQSAQRTHRQLYKLIRKFRDVLRQPIMGKMNPLFAGDAEGHHQAERAVFISSPSPPLSSVVALMDVASTSASMPSHLENLHQTFGKFDSFIRTTIHQFLSRYTAEGVEQFSLDIILTSRNLASYTIPPELPKERREKYKKNLLLRKRKAWSDLLKELKRGGLAQSVKPEIVNKLKDEYWIRNQPLMLASSAMASVEKTEHYFDRLRGCLPALRKVFSEHHSDVGTRDLSRGISSVESGFYLALESRSGLAQALSGYSSLHQQASRLQALSEHSETIVVENYGKFEPMFNALSHSIRALEELAEGMKIFSAIEKSISSVPDLIEKCQSLVASASVWRDRVSKVLQSCQVIMPSVLLRDEYDIVVDAASYLGGLPEQLEEMSAICPQLTYILDPTKEWICEQGHFSFSRLIQPLPEEDIVSNVNDIINALLITVQSMLRRCSESAPLPEPTPESEDVKDNYIRLGIQTTSLFTTLLDLPTLQEQLNSASARLSSLPHVSRQQALRRAMPFLSCFVSFAGQLVESLARWTRALFKLDYVVCSVVHTLGTQGFCIPPETEEGEVTGDEKGDVTELGGTGLGEGTGNENVSKEIEDESQVEGLRGEDDGDGDVQREKGKDDENTIEMSEDFGGNENEETEEEEDGPDEQLGKLDKSDAAAVDEKLWGDEGLSDDGKGEDELQNDRSREDQQKDPDVVAKESKSGKEKSGKEKSDKNKEEGKGDERDVEEEVDAEDRNPPGEMEPPDASGASIDEHIPGADTLDLPDDMHLDEDRDNQDDLGDDLEMEDLSDEERAADDEMAEDVEEPEQDYTPKDEPMVVEPQDTEQQPPRAVDQGNEDEGRDNPDEENENKAVAQPDLTAGDADAGMSENEPQPKDSAQEGQRGSASTQLEMDIDGHEVSKEPEPRSGDAPENQLRPIPPSVADTQPQPQPSDPNSAAEGTQRGPAHADQPPPTTSPNPLRTLGDALKEVQQRFDEIFGPVEYAHQEDAPESDDMQALGPAGEEQVAKLRELKLIDEGNDKTDAHTMDVDEFDSSDRKQDLKEARDLAMERLEADKTAERPAPDIEGALIHTERESEVTKAESHRLPDPSDPQADDDMEPEPEMPSSEFVLNALTNHAANPTPASASHLWTLYTAMTASLSLALCESLRLILAPTLATRLRGDFRSGKRLNMRRVVAWVASEYTKDQIWLRRVKPSGREYQVLLAVDDSASMRNGGGGSGSSSAGGGAIHLTYQTVALVVQALGKLEVGEVGVARFGQGWELIRGFGSDATGGTKDWGASPTEGGRVLNAFTFSQSRTDVAAFLEGSLSVLEAARENASSTSGRELWQLEIIISDGICQDHERLRRILRKARGMKVLVMFIVIDALNSAPSTSTPSGSTSGENPSSILTLSQVSYKPSPTTGLMELMMERYLDSFPFEYYIVLRDAEALPRVLADTLREFFERVNEE</sequence>
<dbReference type="Pfam" id="PF07728">
    <property type="entry name" value="AAA_5"/>
    <property type="match status" value="8"/>
</dbReference>
<feature type="compositionally biased region" description="Basic and acidic residues" evidence="11">
    <location>
        <begin position="4619"/>
        <end position="4654"/>
    </location>
</feature>
<organism evidence="13 14">
    <name type="scientific">Boletus edulis BED1</name>
    <dbReference type="NCBI Taxonomy" id="1328754"/>
    <lineage>
        <taxon>Eukaryota</taxon>
        <taxon>Fungi</taxon>
        <taxon>Dikarya</taxon>
        <taxon>Basidiomycota</taxon>
        <taxon>Agaricomycotina</taxon>
        <taxon>Agaricomycetes</taxon>
        <taxon>Agaricomycetidae</taxon>
        <taxon>Boletales</taxon>
        <taxon>Boletineae</taxon>
        <taxon>Boletaceae</taxon>
        <taxon>Boletoideae</taxon>
        <taxon>Boletus</taxon>
    </lineage>
</organism>
<evidence type="ECO:0000256" key="10">
    <source>
        <dbReference type="PIRNR" id="PIRNR010340"/>
    </source>
</evidence>
<evidence type="ECO:0000256" key="5">
    <source>
        <dbReference type="ARBA" id="ARBA00022553"/>
    </source>
</evidence>
<keyword evidence="6 10" id="KW-0547">Nucleotide-binding</keyword>
<feature type="region of interest" description="Disordered" evidence="11">
    <location>
        <begin position="4666"/>
        <end position="4719"/>
    </location>
</feature>
<evidence type="ECO:0000256" key="1">
    <source>
        <dbReference type="ARBA" id="ARBA00004604"/>
    </source>
</evidence>
<comment type="similarity">
    <text evidence="3 10">Belongs to the midasin family.</text>
</comment>
<feature type="region of interest" description="Disordered" evidence="11">
    <location>
        <begin position="4169"/>
        <end position="4654"/>
    </location>
</feature>
<dbReference type="PANTHER" id="PTHR48103">
    <property type="entry name" value="MIDASIN-RELATED"/>
    <property type="match status" value="1"/>
</dbReference>
<accession>A0AAD4BZ43</accession>
<gene>
    <name evidence="13" type="ORF">L210DRAFT_3759383</name>
</gene>
<dbReference type="SUPFAM" id="SSF52540">
    <property type="entry name" value="P-loop containing nucleoside triphosphate hydrolases"/>
    <property type="match status" value="6"/>
</dbReference>
<feature type="compositionally biased region" description="Basic and acidic residues" evidence="11">
    <location>
        <begin position="4666"/>
        <end position="4677"/>
    </location>
</feature>
<dbReference type="CDD" id="cd00009">
    <property type="entry name" value="AAA"/>
    <property type="match status" value="1"/>
</dbReference>
<dbReference type="GO" id="GO:0005730">
    <property type="term" value="C:nucleolus"/>
    <property type="evidence" value="ECO:0007669"/>
    <property type="project" value="UniProtKB-SubCell"/>
</dbReference>